<dbReference type="KEGG" id="kbs:EPA93_01965"/>
<accession>A0A4P6JID4</accession>
<dbReference type="InterPro" id="IPR000073">
    <property type="entry name" value="AB_hydrolase_1"/>
</dbReference>
<sequence length="293" mass="32330">MPYAHLNGVDLYYQAAGKGASTIYIHGGYPSLASTLYDFSEWHLTWENELASSLHFITYDRRGCYRSSGPSSGYDLENQARDLVELLNTLHIPAAHVIGSSAGGPIALVYATLYPNRILSLTLDGTGLDLFADDKQTDDLIRQLITTLEQDGAEAAFKQRPAGIETSFGPLWLAAEARAQGEFEEFQEEQQRFTQQAQAFSADERVRYFALELRAMQAYMRDDLSAYARQVGCPTLVLHGDDDRVAPLAWSQELAELIPGAHLQNIPGVGHNPIAYSAEGRRALLDFIQGIAS</sequence>
<gene>
    <name evidence="2" type="ORF">EPA93_01965</name>
</gene>
<protein>
    <submittedName>
        <fullName evidence="2">Alpha/beta hydrolase</fullName>
    </submittedName>
</protein>
<dbReference type="Gene3D" id="3.40.50.1820">
    <property type="entry name" value="alpha/beta hydrolase"/>
    <property type="match status" value="1"/>
</dbReference>
<evidence type="ECO:0000259" key="1">
    <source>
        <dbReference type="Pfam" id="PF00561"/>
    </source>
</evidence>
<dbReference type="InterPro" id="IPR050471">
    <property type="entry name" value="AB_hydrolase"/>
</dbReference>
<evidence type="ECO:0000313" key="3">
    <source>
        <dbReference type="Proteomes" id="UP000290365"/>
    </source>
</evidence>
<dbReference type="OrthoDB" id="9776853at2"/>
<dbReference type="SUPFAM" id="SSF53474">
    <property type="entry name" value="alpha/beta-Hydrolases"/>
    <property type="match status" value="1"/>
</dbReference>
<evidence type="ECO:0000313" key="2">
    <source>
        <dbReference type="EMBL" id="QBD74824.1"/>
    </source>
</evidence>
<dbReference type="PANTHER" id="PTHR43433:SF4">
    <property type="entry name" value="NON-HEME CHLOROPEROXIDASE-RELATED"/>
    <property type="match status" value="1"/>
</dbReference>
<dbReference type="AlphaFoldDB" id="A0A4P6JID4"/>
<dbReference type="RefSeq" id="WP_129885423.1">
    <property type="nucleotide sequence ID" value="NZ_CP035758.1"/>
</dbReference>
<proteinExistence type="predicted"/>
<reference evidence="2 3" key="1">
    <citation type="submission" date="2019-01" db="EMBL/GenBank/DDBJ databases">
        <title>Ktedonosporobacter rubrisoli SCAWS-G2.</title>
        <authorList>
            <person name="Huang Y."/>
            <person name="Yan B."/>
        </authorList>
    </citation>
    <scope>NUCLEOTIDE SEQUENCE [LARGE SCALE GENOMIC DNA]</scope>
    <source>
        <strain evidence="2 3">SCAWS-G2</strain>
    </source>
</reference>
<keyword evidence="2" id="KW-0378">Hydrolase</keyword>
<dbReference type="GO" id="GO:0016787">
    <property type="term" value="F:hydrolase activity"/>
    <property type="evidence" value="ECO:0007669"/>
    <property type="project" value="UniProtKB-KW"/>
</dbReference>
<dbReference type="Pfam" id="PF00561">
    <property type="entry name" value="Abhydrolase_1"/>
    <property type="match status" value="1"/>
</dbReference>
<dbReference type="PANTHER" id="PTHR43433">
    <property type="entry name" value="HYDROLASE, ALPHA/BETA FOLD FAMILY PROTEIN"/>
    <property type="match status" value="1"/>
</dbReference>
<keyword evidence="3" id="KW-1185">Reference proteome</keyword>
<dbReference type="InterPro" id="IPR029058">
    <property type="entry name" value="AB_hydrolase_fold"/>
</dbReference>
<dbReference type="Proteomes" id="UP000290365">
    <property type="component" value="Chromosome"/>
</dbReference>
<name>A0A4P6JID4_KTERU</name>
<feature type="domain" description="AB hydrolase-1" evidence="1">
    <location>
        <begin position="25"/>
        <end position="274"/>
    </location>
</feature>
<organism evidence="2 3">
    <name type="scientific">Ktedonosporobacter rubrisoli</name>
    <dbReference type="NCBI Taxonomy" id="2509675"/>
    <lineage>
        <taxon>Bacteria</taxon>
        <taxon>Bacillati</taxon>
        <taxon>Chloroflexota</taxon>
        <taxon>Ktedonobacteria</taxon>
        <taxon>Ktedonobacterales</taxon>
        <taxon>Ktedonosporobacteraceae</taxon>
        <taxon>Ktedonosporobacter</taxon>
    </lineage>
</organism>
<dbReference type="EMBL" id="CP035758">
    <property type="protein sequence ID" value="QBD74824.1"/>
    <property type="molecule type" value="Genomic_DNA"/>
</dbReference>